<keyword evidence="3" id="KW-1185">Reference proteome</keyword>
<evidence type="ECO:0000256" key="1">
    <source>
        <dbReference type="SAM" id="Phobius"/>
    </source>
</evidence>
<name>A0A7W5EV61_9GAMM</name>
<keyword evidence="1" id="KW-0812">Transmembrane</keyword>
<organism evidence="2 3">
    <name type="scientific">Halomonas stenophila</name>
    <dbReference type="NCBI Taxonomy" id="795312"/>
    <lineage>
        <taxon>Bacteria</taxon>
        <taxon>Pseudomonadati</taxon>
        <taxon>Pseudomonadota</taxon>
        <taxon>Gammaproteobacteria</taxon>
        <taxon>Oceanospirillales</taxon>
        <taxon>Halomonadaceae</taxon>
        <taxon>Halomonas</taxon>
    </lineage>
</organism>
<reference evidence="2 3" key="1">
    <citation type="submission" date="2020-08" db="EMBL/GenBank/DDBJ databases">
        <title>Genomic Encyclopedia of Type Strains, Phase III (KMG-III): the genomes of soil and plant-associated and newly described type strains.</title>
        <authorList>
            <person name="Whitman W."/>
        </authorList>
    </citation>
    <scope>NUCLEOTIDE SEQUENCE [LARGE SCALE GENOMIC DNA]</scope>
    <source>
        <strain evidence="2 3">CECT 7744</strain>
    </source>
</reference>
<protein>
    <submittedName>
        <fullName evidence="2">Uncharacterized protein</fullName>
    </submittedName>
</protein>
<proteinExistence type="predicted"/>
<dbReference type="EMBL" id="JACHXR010000009">
    <property type="protein sequence ID" value="MBB3232037.1"/>
    <property type="molecule type" value="Genomic_DNA"/>
</dbReference>
<gene>
    <name evidence="2" type="ORF">FHR97_002905</name>
</gene>
<comment type="caution">
    <text evidence="2">The sequence shown here is derived from an EMBL/GenBank/DDBJ whole genome shotgun (WGS) entry which is preliminary data.</text>
</comment>
<evidence type="ECO:0000313" key="3">
    <source>
        <dbReference type="Proteomes" id="UP000518892"/>
    </source>
</evidence>
<keyword evidence="1" id="KW-1133">Transmembrane helix</keyword>
<accession>A0A7W5EV61</accession>
<dbReference type="AlphaFoldDB" id="A0A7W5EV61"/>
<sequence length="205" mass="23957">MEDFNIPKDAEEELLGLAHYNRMHFYTHFWNISKEHQNLHEKYLAEDKELFEPDSEWQDEEYYELGNKSQESGYIAIVFAVMFIEGSVYNFGAIYLGDSYIRNNLDRLSLLSKISVIMRMVTGKDIDSDGQAYEHLKKLLRYRNALVHAKSSPIPTAQELMISQEKSSKEYYEAIESAKKAIEYLNDESKKLNDDLYFPGIFGHL</sequence>
<evidence type="ECO:0000313" key="2">
    <source>
        <dbReference type="EMBL" id="MBB3232037.1"/>
    </source>
</evidence>
<dbReference type="RefSeq" id="WP_183384497.1">
    <property type="nucleotide sequence ID" value="NZ_JACHXR010000009.1"/>
</dbReference>
<keyword evidence="1" id="KW-0472">Membrane</keyword>
<dbReference type="Proteomes" id="UP000518892">
    <property type="component" value="Unassembled WGS sequence"/>
</dbReference>
<feature type="transmembrane region" description="Helical" evidence="1">
    <location>
        <begin position="74"/>
        <end position="97"/>
    </location>
</feature>